<name>A0A1V9Y759_9STRA</name>
<keyword evidence="2" id="KW-1185">Reference proteome</keyword>
<dbReference type="Proteomes" id="UP000243217">
    <property type="component" value="Unassembled WGS sequence"/>
</dbReference>
<reference evidence="1 2" key="1">
    <citation type="journal article" date="2014" name="Genome Biol. Evol.">
        <title>The secreted proteins of Achlya hypogyna and Thraustotheca clavata identify the ancestral oomycete secretome and reveal gene acquisitions by horizontal gene transfer.</title>
        <authorList>
            <person name="Misner I."/>
            <person name="Blouin N."/>
            <person name="Leonard G."/>
            <person name="Richards T.A."/>
            <person name="Lane C.E."/>
        </authorList>
    </citation>
    <scope>NUCLEOTIDE SEQUENCE [LARGE SCALE GENOMIC DNA]</scope>
    <source>
        <strain evidence="1 2">ATCC 34112</strain>
    </source>
</reference>
<evidence type="ECO:0000313" key="1">
    <source>
        <dbReference type="EMBL" id="OQR81557.1"/>
    </source>
</evidence>
<organism evidence="1 2">
    <name type="scientific">Thraustotheca clavata</name>
    <dbReference type="NCBI Taxonomy" id="74557"/>
    <lineage>
        <taxon>Eukaryota</taxon>
        <taxon>Sar</taxon>
        <taxon>Stramenopiles</taxon>
        <taxon>Oomycota</taxon>
        <taxon>Saprolegniomycetes</taxon>
        <taxon>Saprolegniales</taxon>
        <taxon>Achlyaceae</taxon>
        <taxon>Thraustotheca</taxon>
    </lineage>
</organism>
<sequence length="298" mass="34884">MNAYVDDGIRIERDVMNVIPFLEYLESLPDVSRTVVYRTNLIDLLDEYVTSRRSSPQFSNWWSWVPDRDEACHIICHRLHEMDVVGGDGSPQSPYVWIFSSIHRIVQQRNKGLIIKAPLRYHEAINYDVVMYTKYAFSNLTKRQPYFISKLESELRFRLPNYIDADAYIRTLVQQMERHPELELVPDRQGQMILRLRSNVHAKPPIPYQTAAMEYLNEALDRLQREETYPIAHIIEQARGSRMEGCSQDAYISRVIEKLQRDGRLQFIEAPIFDHSYFTFARRGAPSPAFDSLLPTPA</sequence>
<evidence type="ECO:0000313" key="2">
    <source>
        <dbReference type="Proteomes" id="UP000243217"/>
    </source>
</evidence>
<proteinExistence type="predicted"/>
<comment type="caution">
    <text evidence="1">The sequence shown here is derived from an EMBL/GenBank/DDBJ whole genome shotgun (WGS) entry which is preliminary data.</text>
</comment>
<protein>
    <submittedName>
        <fullName evidence="1">Uncharacterized protein</fullName>
    </submittedName>
</protein>
<dbReference type="AlphaFoldDB" id="A0A1V9Y759"/>
<dbReference type="OrthoDB" id="10280817at2759"/>
<gene>
    <name evidence="1" type="ORF">THRCLA_11617</name>
</gene>
<feature type="non-terminal residue" evidence="1">
    <location>
        <position position="298"/>
    </location>
</feature>
<dbReference type="EMBL" id="JNBS01004958">
    <property type="protein sequence ID" value="OQR81557.1"/>
    <property type="molecule type" value="Genomic_DNA"/>
</dbReference>
<accession>A0A1V9Y759</accession>